<evidence type="ECO:0008006" key="2">
    <source>
        <dbReference type="Google" id="ProtNLM"/>
    </source>
</evidence>
<reference evidence="1" key="1">
    <citation type="submission" date="2020-04" db="EMBL/GenBank/DDBJ databases">
        <authorList>
            <person name="Chiriac C."/>
            <person name="Salcher M."/>
            <person name="Ghai R."/>
            <person name="Kavagutti S V."/>
        </authorList>
    </citation>
    <scope>NUCLEOTIDE SEQUENCE</scope>
</reference>
<gene>
    <name evidence="1" type="ORF">UFOVP257_364</name>
</gene>
<proteinExistence type="predicted"/>
<organism evidence="1">
    <name type="scientific">uncultured Caudovirales phage</name>
    <dbReference type="NCBI Taxonomy" id="2100421"/>
    <lineage>
        <taxon>Viruses</taxon>
        <taxon>Duplodnaviria</taxon>
        <taxon>Heunggongvirae</taxon>
        <taxon>Uroviricota</taxon>
        <taxon>Caudoviricetes</taxon>
        <taxon>Peduoviridae</taxon>
        <taxon>Maltschvirus</taxon>
        <taxon>Maltschvirus maltsch</taxon>
    </lineage>
</organism>
<evidence type="ECO:0000313" key="1">
    <source>
        <dbReference type="EMBL" id="CAB4133642.1"/>
    </source>
</evidence>
<dbReference type="EMBL" id="LR796274">
    <property type="protein sequence ID" value="CAB4133642.1"/>
    <property type="molecule type" value="Genomic_DNA"/>
</dbReference>
<sequence>MNSFVNFHSNVVTVNWNNIWANRGHILGEGMVSPDKKYFYIKIPKNSSSFAVKHLTTLGWEHSVKDHHPNATALVTVRDPLDRWVSGVIEYLFMYHMDQINHIVSKPEDFDFWPLISERLGLSLLFDKITFDDHTELQSVFLNKVNLSDCQALMVNENFSNNFSSMLTKLGYPNDFYNEEKVNSKDELNPTANRRKLLRNVISFILEKDHERKEKLVEYLQPDYYVLKSINFFGDKNV</sequence>
<accession>A0A6J5LJ79</accession>
<protein>
    <recommendedName>
        <fullName evidence="2">Sulfotransferase family</fullName>
    </recommendedName>
</protein>
<name>A0A6J5LJ79_9CAUD</name>